<feature type="transmembrane region" description="Helical" evidence="1">
    <location>
        <begin position="102"/>
        <end position="121"/>
    </location>
</feature>
<dbReference type="AlphaFoldDB" id="A0A0F7JZA5"/>
<keyword evidence="1" id="KW-1133">Transmembrane helix</keyword>
<feature type="transmembrane region" description="Helical" evidence="1">
    <location>
        <begin position="41"/>
        <end position="63"/>
    </location>
</feature>
<evidence type="ECO:0000256" key="1">
    <source>
        <dbReference type="SAM" id="Phobius"/>
    </source>
</evidence>
<dbReference type="PIRSF" id="PIRSF005610">
    <property type="entry name" value="SirB"/>
    <property type="match status" value="1"/>
</dbReference>
<keyword evidence="1" id="KW-0472">Membrane</keyword>
<dbReference type="PANTHER" id="PTHR39594">
    <property type="entry name" value="PROTEIN YCHQ"/>
    <property type="match status" value="1"/>
</dbReference>
<accession>A0A0F7JZA5</accession>
<name>A0A0F7JZA5_9GAMM</name>
<dbReference type="PANTHER" id="PTHR39594:SF1">
    <property type="entry name" value="PROTEIN YCHQ"/>
    <property type="match status" value="1"/>
</dbReference>
<dbReference type="KEGG" id="seds:AAY24_07420"/>
<feature type="transmembrane region" description="Helical" evidence="1">
    <location>
        <begin position="69"/>
        <end position="90"/>
    </location>
</feature>
<dbReference type="Proteomes" id="UP000034410">
    <property type="component" value="Chromosome"/>
</dbReference>
<gene>
    <name evidence="2" type="ORF">AAY24_07420</name>
</gene>
<dbReference type="GO" id="GO:0005886">
    <property type="term" value="C:plasma membrane"/>
    <property type="evidence" value="ECO:0007669"/>
    <property type="project" value="TreeGrafter"/>
</dbReference>
<proteinExistence type="predicted"/>
<feature type="transmembrane region" description="Helical" evidence="1">
    <location>
        <begin position="6"/>
        <end position="29"/>
    </location>
</feature>
<keyword evidence="1" id="KW-0812">Transmembrane</keyword>
<evidence type="ECO:0008006" key="4">
    <source>
        <dbReference type="Google" id="ProtNLM"/>
    </source>
</evidence>
<dbReference type="RefSeq" id="WP_046859146.1">
    <property type="nucleotide sequence ID" value="NZ_CP011412.1"/>
</dbReference>
<protein>
    <recommendedName>
        <fullName evidence="4">Regulator SirB</fullName>
    </recommendedName>
</protein>
<dbReference type="OrthoDB" id="5588650at2"/>
<reference evidence="2 3" key="1">
    <citation type="journal article" date="2015" name="Genome Announc.">
        <title>Complete Genome Sequence of Sedimenticola thiotaurini Strain SIP-G1, a Polyphosphate- and Polyhydroxyalkanoate-Accumulating Sulfur-Oxidizing Gammaproteobacterium Isolated from Salt Marsh Sediments.</title>
        <authorList>
            <person name="Flood B.E."/>
            <person name="Jones D.S."/>
            <person name="Bailey J.V."/>
        </authorList>
    </citation>
    <scope>NUCLEOTIDE SEQUENCE [LARGE SCALE GENOMIC DNA]</scope>
    <source>
        <strain evidence="2 3">SIP-G1</strain>
    </source>
</reference>
<keyword evidence="3" id="KW-1185">Reference proteome</keyword>
<dbReference type="Pfam" id="PF04247">
    <property type="entry name" value="SirB"/>
    <property type="match status" value="1"/>
</dbReference>
<sequence length="132" mass="15402">MIMIYYWIKTLHISTVTFTIGFFTLRFVWMLNRSRLFNHRWVRLISQINDTLLLLAGIALAVMSRQYPIAAPWLTAKLAALLLYIIFGMFAFKWARSRSNRVLFGLLALLTVSYIVAVALTRTPQPWKYLLS</sequence>
<dbReference type="InterPro" id="IPR007360">
    <property type="entry name" value="SirB"/>
</dbReference>
<evidence type="ECO:0000313" key="3">
    <source>
        <dbReference type="Proteomes" id="UP000034410"/>
    </source>
</evidence>
<dbReference type="EMBL" id="CP011412">
    <property type="protein sequence ID" value="AKH20210.1"/>
    <property type="molecule type" value="Genomic_DNA"/>
</dbReference>
<evidence type="ECO:0000313" key="2">
    <source>
        <dbReference type="EMBL" id="AKH20210.1"/>
    </source>
</evidence>
<organism evidence="2 3">
    <name type="scientific">Sedimenticola thiotaurini</name>
    <dbReference type="NCBI Taxonomy" id="1543721"/>
    <lineage>
        <taxon>Bacteria</taxon>
        <taxon>Pseudomonadati</taxon>
        <taxon>Pseudomonadota</taxon>
        <taxon>Gammaproteobacteria</taxon>
        <taxon>Chromatiales</taxon>
        <taxon>Sedimenticolaceae</taxon>
        <taxon>Sedimenticola</taxon>
    </lineage>
</organism>